<protein>
    <submittedName>
        <fullName evidence="2">Uncharacterized protein</fullName>
    </submittedName>
</protein>
<dbReference type="InterPro" id="IPR011010">
    <property type="entry name" value="DNA_brk_join_enz"/>
</dbReference>
<gene>
    <name evidence="2" type="ORF">DSM106044_05161</name>
</gene>
<name>A0A4U8Q8J7_9FIRM</name>
<evidence type="ECO:0000256" key="1">
    <source>
        <dbReference type="ARBA" id="ARBA00023172"/>
    </source>
</evidence>
<proteinExistence type="predicted"/>
<dbReference type="GO" id="GO:0015074">
    <property type="term" value="P:DNA integration"/>
    <property type="evidence" value="ECO:0007669"/>
    <property type="project" value="InterPro"/>
</dbReference>
<sequence length="96" mass="11276">MGLKWSAIDIKNKEFTIKHTVTHARTIVAKDATKNTSSHRTYPMPENICNILKKRKSSQDLNRKLFGDCYIESDYIFTWENVKLYTQTILQNHSKK</sequence>
<evidence type="ECO:0000313" key="2">
    <source>
        <dbReference type="EMBL" id="TLC98095.1"/>
    </source>
</evidence>
<keyword evidence="1" id="KW-0233">DNA recombination</keyword>
<dbReference type="InterPro" id="IPR013762">
    <property type="entry name" value="Integrase-like_cat_sf"/>
</dbReference>
<dbReference type="EMBL" id="QGQD01000105">
    <property type="protein sequence ID" value="TLC98095.1"/>
    <property type="molecule type" value="Genomic_DNA"/>
</dbReference>
<dbReference type="GO" id="GO:0006310">
    <property type="term" value="P:DNA recombination"/>
    <property type="evidence" value="ECO:0007669"/>
    <property type="project" value="UniProtKB-KW"/>
</dbReference>
<reference evidence="2 3" key="1">
    <citation type="journal article" date="2019" name="Anaerobe">
        <title>Detection of Robinsoniella peoriensis in multiple bone samples of a trauma patient.</title>
        <authorList>
            <person name="Schrottner P."/>
            <person name="Hartwich K."/>
            <person name="Bunk B."/>
            <person name="Schober I."/>
            <person name="Helbig S."/>
            <person name="Rudolph W.W."/>
            <person name="Gunzer F."/>
        </authorList>
    </citation>
    <scope>NUCLEOTIDE SEQUENCE [LARGE SCALE GENOMIC DNA]</scope>
    <source>
        <strain evidence="2 3">DSM 106044</strain>
    </source>
</reference>
<comment type="caution">
    <text evidence="2">The sequence shown here is derived from an EMBL/GenBank/DDBJ whole genome shotgun (WGS) entry which is preliminary data.</text>
</comment>
<keyword evidence="3" id="KW-1185">Reference proteome</keyword>
<dbReference type="GO" id="GO:0003677">
    <property type="term" value="F:DNA binding"/>
    <property type="evidence" value="ECO:0007669"/>
    <property type="project" value="InterPro"/>
</dbReference>
<dbReference type="Gene3D" id="1.10.443.10">
    <property type="entry name" value="Intergrase catalytic core"/>
    <property type="match status" value="1"/>
</dbReference>
<organism evidence="2 3">
    <name type="scientific">Robinsoniella peoriensis</name>
    <dbReference type="NCBI Taxonomy" id="180332"/>
    <lineage>
        <taxon>Bacteria</taxon>
        <taxon>Bacillati</taxon>
        <taxon>Bacillota</taxon>
        <taxon>Clostridia</taxon>
        <taxon>Lachnospirales</taxon>
        <taxon>Lachnospiraceae</taxon>
        <taxon>Robinsoniella</taxon>
    </lineage>
</organism>
<accession>A0A4U8Q8J7</accession>
<dbReference type="AlphaFoldDB" id="A0A4U8Q8J7"/>
<dbReference type="Proteomes" id="UP000306509">
    <property type="component" value="Unassembled WGS sequence"/>
</dbReference>
<dbReference type="SUPFAM" id="SSF56349">
    <property type="entry name" value="DNA breaking-rejoining enzymes"/>
    <property type="match status" value="1"/>
</dbReference>
<evidence type="ECO:0000313" key="3">
    <source>
        <dbReference type="Proteomes" id="UP000306509"/>
    </source>
</evidence>